<organism evidence="1 2">
    <name type="scientific">Ramalina farinacea</name>
    <dbReference type="NCBI Taxonomy" id="258253"/>
    <lineage>
        <taxon>Eukaryota</taxon>
        <taxon>Fungi</taxon>
        <taxon>Dikarya</taxon>
        <taxon>Ascomycota</taxon>
        <taxon>Pezizomycotina</taxon>
        <taxon>Lecanoromycetes</taxon>
        <taxon>OSLEUM clade</taxon>
        <taxon>Lecanoromycetidae</taxon>
        <taxon>Lecanorales</taxon>
        <taxon>Lecanorineae</taxon>
        <taxon>Ramalinaceae</taxon>
        <taxon>Ramalina</taxon>
    </lineage>
</organism>
<comment type="caution">
    <text evidence="1">The sequence shown here is derived from an EMBL/GenBank/DDBJ whole genome shotgun (WGS) entry which is preliminary data.</text>
</comment>
<evidence type="ECO:0000313" key="2">
    <source>
        <dbReference type="Proteomes" id="UP001161017"/>
    </source>
</evidence>
<keyword evidence="2" id="KW-1185">Reference proteome</keyword>
<dbReference type="Proteomes" id="UP001161017">
    <property type="component" value="Unassembled WGS sequence"/>
</dbReference>
<sequence>MDELIKPLPPILNGKFQYGSSGFTVNGIGREDPYEWKMLFYTDYIKGVRAQKQARERYDKKVKKTLLHAQLSHYGIAHKASKPVADLLQTFRIAMKDRKVSLIDQVANYVLTIIQCDIAPQDLLDLESSLRLEYTKADKENVSNQKQSILAHYTGLESLTARANYSPRLFIEQEFLSKDQPGEESQTGAPIALRGLHNRASIHAAAEHTGLHAVSGGEGDDRTLFIGWDRDAVWSLSQQYSQIQRERRQQKQEEEWKQALEQHHNFVKKLPAKSHKQKFDIDSTEGQYMIRSREIELGWNIDSMTMQITGLDDDWLAEFDLGVITGLMLFDEDPDSLRAQWEEAQHRKF</sequence>
<dbReference type="EMBL" id="JAPUFD010000024">
    <property type="protein sequence ID" value="MDI1493212.1"/>
    <property type="molecule type" value="Genomic_DNA"/>
</dbReference>
<protein>
    <submittedName>
        <fullName evidence="1">Uncharacterized protein</fullName>
    </submittedName>
</protein>
<proteinExistence type="predicted"/>
<dbReference type="AlphaFoldDB" id="A0AA43QVI9"/>
<accession>A0AA43QVI9</accession>
<name>A0AA43QVI9_9LECA</name>
<gene>
    <name evidence="1" type="ORF">OHK93_005000</name>
</gene>
<reference evidence="1" key="1">
    <citation type="journal article" date="2023" name="Genome Biol. Evol.">
        <title>First Whole Genome Sequence and Flow Cytometry Genome Size Data for the Lichen-Forming Fungus Ramalina farinacea (Ascomycota).</title>
        <authorList>
            <person name="Llewellyn T."/>
            <person name="Mian S."/>
            <person name="Hill R."/>
            <person name="Leitch I.J."/>
            <person name="Gaya E."/>
        </authorList>
    </citation>
    <scope>NUCLEOTIDE SEQUENCE</scope>
    <source>
        <strain evidence="1">LIQ254RAFAR</strain>
    </source>
</reference>
<evidence type="ECO:0000313" key="1">
    <source>
        <dbReference type="EMBL" id="MDI1493212.1"/>
    </source>
</evidence>